<keyword evidence="2" id="KW-0645">Protease</keyword>
<evidence type="ECO:0000256" key="3">
    <source>
        <dbReference type="ARBA" id="ARBA00022801"/>
    </source>
</evidence>
<evidence type="ECO:0000313" key="7">
    <source>
        <dbReference type="EMBL" id="KAL3625185.1"/>
    </source>
</evidence>
<feature type="compositionally biased region" description="Basic and acidic residues" evidence="4">
    <location>
        <begin position="637"/>
        <end position="657"/>
    </location>
</feature>
<protein>
    <recommendedName>
        <fullName evidence="5">Ubiquitin-like protease family profile domain-containing protein</fullName>
    </recommendedName>
</protein>
<sequence length="1059" mass="120090">MKKRRAVRKSYEKKSKKARSNDDPGLHKYEEYHTPPEEAPQLRGEEEKHEETHEAAPEAVGGGDSDFETPPRAQKVVDVRGKGKVKKATTDKSKKPVVENQEKSIIYPKLRYRNSPGVLGEAFSRMNQLQRASVDAMGYGRLEHMKIQELPITLAYWLLENFDVKSSVIKLQNGRELRIEDDDAEIVLGVPNGTKPIIRQCKKDVHPLITEFRGKFPIGMSITAPMVMEKMLGLDARDVWFRRLFLIMMKTVLVECLGNGYVSTQTIPNFENVDDARNLNWGKYMKRCLVDSVLRWQEKKTNPFGGPIVLLLGLYVDRVELLTGSVVPRAFPSIKGWTSKLLKKREEDEKMCEGFGHGYPIARWDGLKDAMKQQASATDVGGSGDSDEEGIREAQLDDDDDRNDEEGASKDKEEHAAQAFAEKFLKKSKLVADTMTELIGMVKTAPMNIMNNIHFKDVFGKTEELLGCKIPMPPAETMPVDDGFTGTQADDEFFANPEIMAIIEEIFRAVEERNKHKSDDGSTAVEERNKQKSDDFGAPDFGLGMTQDYKEFAARRDKRRNENLNDTAPAKQRVESDLQGGSHPSPEMEEMEAEKDDAGHGESHPSPAVDEMEPEKNDADKEESHPPPAVEEVEPAEVQRKKNDDVVEGKSDPKPAVDECENVEEGQTDVEILSVKKTKVPGRKRLYRRQPIQPQIGHDQANKQVPEQPAKKVGKRELTARKSVTPPEKMPTRTKEEKSLPQSLLSPYKVRTIDPSAKLTQLQRELCYWVMNNDGLNSLHEVFSNGCGDVLNRYDLCTLAYGEWLSNNLVDTWCVILNHNEQYAAPTSPNRFFASTRTTLFTIVKPSPQLDMNARQRIFNEKMKAEIDKYGQVQLDAVDMFLFPILHSGHFYVVSFNVKNFKIEILDNSSNQDDEPLATKYDIIPLTLQAFLVNFLRESNLGQWANSFKKMDSIERLKLPWRDGENFIDCGVFAMRHMETYTGQTLKNYKCGLTAKNSDKQLKMLRIKYCAAILSDDCNVLNDQNLPAARAYYKRKVKDNGIPSNEDLLLTELEYEAQS</sequence>
<keyword evidence="8" id="KW-1185">Reference proteome</keyword>
<dbReference type="Proteomes" id="UP001632038">
    <property type="component" value="Unassembled WGS sequence"/>
</dbReference>
<feature type="compositionally biased region" description="Basic and acidic residues" evidence="4">
    <location>
        <begin position="9"/>
        <end position="36"/>
    </location>
</feature>
<dbReference type="EMBL" id="JAVIJP010000070">
    <property type="protein sequence ID" value="KAL3619039.1"/>
    <property type="molecule type" value="Genomic_DNA"/>
</dbReference>
<feature type="region of interest" description="Disordered" evidence="4">
    <location>
        <begin position="373"/>
        <end position="416"/>
    </location>
</feature>
<dbReference type="PANTHER" id="PTHR34835">
    <property type="entry name" value="OS07G0283600 PROTEIN-RELATED"/>
    <property type="match status" value="1"/>
</dbReference>
<comment type="similarity">
    <text evidence="1">Belongs to the peptidase C48 family.</text>
</comment>
<evidence type="ECO:0000256" key="4">
    <source>
        <dbReference type="SAM" id="MobiDB-lite"/>
    </source>
</evidence>
<feature type="compositionally biased region" description="Basic and acidic residues" evidence="4">
    <location>
        <begin position="614"/>
        <end position="625"/>
    </location>
</feature>
<dbReference type="GO" id="GO:0008233">
    <property type="term" value="F:peptidase activity"/>
    <property type="evidence" value="ECO:0007669"/>
    <property type="project" value="UniProtKB-KW"/>
</dbReference>
<evidence type="ECO:0000313" key="6">
    <source>
        <dbReference type="EMBL" id="KAL3619039.1"/>
    </source>
</evidence>
<comment type="caution">
    <text evidence="7">The sequence shown here is derived from an EMBL/GenBank/DDBJ whole genome shotgun (WGS) entry which is preliminary data.</text>
</comment>
<dbReference type="PROSITE" id="PS50600">
    <property type="entry name" value="ULP_PROTEASE"/>
    <property type="match status" value="1"/>
</dbReference>
<reference evidence="7" key="2">
    <citation type="submission" date="2024-11" db="EMBL/GenBank/DDBJ databases">
        <authorList>
            <person name="Burger M."/>
            <person name="Chory J."/>
        </authorList>
    </citation>
    <scope>NUCLEOTIDE SEQUENCE</scope>
    <source>
        <strain evidence="7">Tecolote</strain>
        <tissue evidence="7">Flower</tissue>
    </source>
</reference>
<feature type="compositionally biased region" description="Basic and acidic residues" evidence="4">
    <location>
        <begin position="88"/>
        <end position="99"/>
    </location>
</feature>
<evidence type="ECO:0000256" key="1">
    <source>
        <dbReference type="ARBA" id="ARBA00005234"/>
    </source>
</evidence>
<evidence type="ECO:0000313" key="8">
    <source>
        <dbReference type="Proteomes" id="UP001632038"/>
    </source>
</evidence>
<name>A0ABD3C5W3_9LAMI</name>
<keyword evidence="3" id="KW-0378">Hydrolase</keyword>
<dbReference type="AlphaFoldDB" id="A0ABD3C5W3"/>
<evidence type="ECO:0000256" key="2">
    <source>
        <dbReference type="ARBA" id="ARBA00022670"/>
    </source>
</evidence>
<dbReference type="PANTHER" id="PTHR34835:SF90">
    <property type="entry name" value="AMINOTRANSFERASE-LIKE PLANT MOBILE DOMAIN-CONTAINING PROTEIN"/>
    <property type="match status" value="1"/>
</dbReference>
<dbReference type="Gene3D" id="3.40.395.10">
    <property type="entry name" value="Adenoviral Proteinase, Chain A"/>
    <property type="match status" value="1"/>
</dbReference>
<dbReference type="InterPro" id="IPR038765">
    <property type="entry name" value="Papain-like_cys_pep_sf"/>
</dbReference>
<dbReference type="Pfam" id="PF02902">
    <property type="entry name" value="Peptidase_C48"/>
    <property type="match status" value="1"/>
</dbReference>
<feature type="compositionally biased region" description="Basic and acidic residues" evidence="4">
    <location>
        <begin position="43"/>
        <end position="56"/>
    </location>
</feature>
<dbReference type="EMBL" id="JAVIJP010000052">
    <property type="protein sequence ID" value="KAL3625185.1"/>
    <property type="molecule type" value="Genomic_DNA"/>
</dbReference>
<feature type="region of interest" description="Disordered" evidence="4">
    <location>
        <begin position="558"/>
        <end position="666"/>
    </location>
</feature>
<accession>A0ABD3C5W3</accession>
<feature type="compositionally biased region" description="Basic and acidic residues" evidence="4">
    <location>
        <begin position="405"/>
        <end position="416"/>
    </location>
</feature>
<evidence type="ECO:0000259" key="5">
    <source>
        <dbReference type="PROSITE" id="PS50600"/>
    </source>
</evidence>
<dbReference type="InterPro" id="IPR003653">
    <property type="entry name" value="Peptidase_C48_C"/>
</dbReference>
<proteinExistence type="inferred from homology"/>
<reference evidence="8" key="1">
    <citation type="journal article" date="2024" name="IScience">
        <title>Strigolactones Initiate the Formation of Haustorium-like Structures in Castilleja.</title>
        <authorList>
            <person name="Buerger M."/>
            <person name="Peterson D."/>
            <person name="Chory J."/>
        </authorList>
    </citation>
    <scope>NUCLEOTIDE SEQUENCE [LARGE SCALE GENOMIC DNA]</scope>
</reference>
<feature type="region of interest" description="Disordered" evidence="4">
    <location>
        <begin position="1"/>
        <end position="99"/>
    </location>
</feature>
<organism evidence="7 8">
    <name type="scientific">Castilleja foliolosa</name>
    <dbReference type="NCBI Taxonomy" id="1961234"/>
    <lineage>
        <taxon>Eukaryota</taxon>
        <taxon>Viridiplantae</taxon>
        <taxon>Streptophyta</taxon>
        <taxon>Embryophyta</taxon>
        <taxon>Tracheophyta</taxon>
        <taxon>Spermatophyta</taxon>
        <taxon>Magnoliopsida</taxon>
        <taxon>eudicotyledons</taxon>
        <taxon>Gunneridae</taxon>
        <taxon>Pentapetalae</taxon>
        <taxon>asterids</taxon>
        <taxon>lamiids</taxon>
        <taxon>Lamiales</taxon>
        <taxon>Orobanchaceae</taxon>
        <taxon>Pedicularideae</taxon>
        <taxon>Castillejinae</taxon>
        <taxon>Castilleja</taxon>
    </lineage>
</organism>
<feature type="region of interest" description="Disordered" evidence="4">
    <location>
        <begin position="513"/>
        <end position="544"/>
    </location>
</feature>
<dbReference type="SUPFAM" id="SSF54001">
    <property type="entry name" value="Cysteine proteinases"/>
    <property type="match status" value="1"/>
</dbReference>
<feature type="compositionally biased region" description="Basic and acidic residues" evidence="4">
    <location>
        <begin position="730"/>
        <end position="739"/>
    </location>
</feature>
<dbReference type="GO" id="GO:0006508">
    <property type="term" value="P:proteolysis"/>
    <property type="evidence" value="ECO:0007669"/>
    <property type="project" value="UniProtKB-KW"/>
</dbReference>
<gene>
    <name evidence="7" type="ORF">CASFOL_030639</name>
    <name evidence="6" type="ORF">CASFOL_037267</name>
</gene>
<feature type="compositionally biased region" description="Basic and acidic residues" evidence="4">
    <location>
        <begin position="513"/>
        <end position="535"/>
    </location>
</feature>
<feature type="domain" description="Ubiquitin-like protease family profile" evidence="5">
    <location>
        <begin position="789"/>
        <end position="981"/>
    </location>
</feature>
<feature type="region of interest" description="Disordered" evidence="4">
    <location>
        <begin position="691"/>
        <end position="741"/>
    </location>
</feature>